<dbReference type="InterPro" id="IPR050172">
    <property type="entry name" value="SsuD_RutA_monooxygenase"/>
</dbReference>
<dbReference type="Proteomes" id="UP000501705">
    <property type="component" value="Chromosome"/>
</dbReference>
<proteinExistence type="predicted"/>
<dbReference type="Pfam" id="PF00296">
    <property type="entry name" value="Bac_luciferase"/>
    <property type="match status" value="1"/>
</dbReference>
<evidence type="ECO:0000259" key="5">
    <source>
        <dbReference type="Pfam" id="PF00296"/>
    </source>
</evidence>
<sequence length="309" mass="32990">MPTPIKFSMAADVIAVGSLPEFALGCEADGFDTLMVPDHPGACAAPFVALAAAATATETIKLGTNVVNAGMWEPFLLAGEVATLDLLSGGRAVFGIGAGHTPAEWTMQGREQPSAATRVARMIEVGDTTRRLLAGEKVTFTGKHVRLQEALLDRPRPIQEPIPFLVGGNGNRVLRYAAETADIVGFSGLGRTLPDGHNHETRWSRAEIDEQVAKVHRTAAGRTPVLEALVQHVEITDDAEAACARFAADVPTTNVAELLSAPYVLIGTVDELVTELREHQRRWGFDRFVIRSAARSAGAELLRALRTAG</sequence>
<dbReference type="PANTHER" id="PTHR42847">
    <property type="entry name" value="ALKANESULFONATE MONOOXYGENASE"/>
    <property type="match status" value="1"/>
</dbReference>
<gene>
    <name evidence="6" type="ORF">F5X71_18140</name>
</gene>
<reference evidence="6 7" key="1">
    <citation type="journal article" date="2019" name="ACS Chem. Biol.">
        <title>Identification and Mobilization of a Cryptic Antibiotic Biosynthesis Gene Locus from a Human-Pathogenic Nocardia Isolate.</title>
        <authorList>
            <person name="Herisse M."/>
            <person name="Ishida K."/>
            <person name="Porter J.L."/>
            <person name="Howden B."/>
            <person name="Hertweck C."/>
            <person name="Stinear T.P."/>
            <person name="Pidot S.J."/>
        </authorList>
    </citation>
    <scope>NUCLEOTIDE SEQUENCE [LARGE SCALE GENOMIC DNA]</scope>
    <source>
        <strain evidence="6 7">AUSMDU00024985</strain>
    </source>
</reference>
<evidence type="ECO:0000256" key="4">
    <source>
        <dbReference type="ARBA" id="ARBA00023033"/>
    </source>
</evidence>
<dbReference type="AlphaFoldDB" id="A0A6G9XSW3"/>
<accession>A0A6G9XSW3</accession>
<dbReference type="PANTHER" id="PTHR42847:SF4">
    <property type="entry name" value="ALKANESULFONATE MONOOXYGENASE-RELATED"/>
    <property type="match status" value="1"/>
</dbReference>
<dbReference type="InterPro" id="IPR011251">
    <property type="entry name" value="Luciferase-like_dom"/>
</dbReference>
<evidence type="ECO:0000313" key="7">
    <source>
        <dbReference type="Proteomes" id="UP000501705"/>
    </source>
</evidence>
<dbReference type="InterPro" id="IPR036661">
    <property type="entry name" value="Luciferase-like_sf"/>
</dbReference>
<evidence type="ECO:0000256" key="3">
    <source>
        <dbReference type="ARBA" id="ARBA00023002"/>
    </source>
</evidence>
<keyword evidence="2" id="KW-0288">FMN</keyword>
<protein>
    <submittedName>
        <fullName evidence="6">TIGR03621 family F420-dependent LLM class oxidoreductase</fullName>
    </submittedName>
</protein>
<keyword evidence="1" id="KW-0285">Flavoprotein</keyword>
<name>A0A6G9XSW3_NOCBR</name>
<keyword evidence="3" id="KW-0560">Oxidoreductase</keyword>
<dbReference type="SUPFAM" id="SSF51679">
    <property type="entry name" value="Bacterial luciferase-like"/>
    <property type="match status" value="1"/>
</dbReference>
<evidence type="ECO:0000256" key="2">
    <source>
        <dbReference type="ARBA" id="ARBA00022643"/>
    </source>
</evidence>
<dbReference type="EMBL" id="CP046171">
    <property type="protein sequence ID" value="QIS03987.1"/>
    <property type="molecule type" value="Genomic_DNA"/>
</dbReference>
<keyword evidence="4" id="KW-0503">Monooxygenase</keyword>
<dbReference type="GO" id="GO:0046306">
    <property type="term" value="P:alkanesulfonate catabolic process"/>
    <property type="evidence" value="ECO:0007669"/>
    <property type="project" value="TreeGrafter"/>
</dbReference>
<dbReference type="NCBIfam" id="TIGR03621">
    <property type="entry name" value="F420_MSMEG_2516"/>
    <property type="match status" value="1"/>
</dbReference>
<dbReference type="InterPro" id="IPR019923">
    <property type="entry name" value="Lucif-like_OxRdtase_MSMEG_2516"/>
</dbReference>
<organism evidence="6 7">
    <name type="scientific">Nocardia brasiliensis</name>
    <dbReference type="NCBI Taxonomy" id="37326"/>
    <lineage>
        <taxon>Bacteria</taxon>
        <taxon>Bacillati</taxon>
        <taxon>Actinomycetota</taxon>
        <taxon>Actinomycetes</taxon>
        <taxon>Mycobacteriales</taxon>
        <taxon>Nocardiaceae</taxon>
        <taxon>Nocardia</taxon>
    </lineage>
</organism>
<evidence type="ECO:0000256" key="1">
    <source>
        <dbReference type="ARBA" id="ARBA00022630"/>
    </source>
</evidence>
<dbReference type="GO" id="GO:0008726">
    <property type="term" value="F:alkanesulfonate monooxygenase activity"/>
    <property type="evidence" value="ECO:0007669"/>
    <property type="project" value="TreeGrafter"/>
</dbReference>
<dbReference type="RefSeq" id="WP_167463106.1">
    <property type="nucleotide sequence ID" value="NZ_CP046171.1"/>
</dbReference>
<dbReference type="Gene3D" id="3.20.20.30">
    <property type="entry name" value="Luciferase-like domain"/>
    <property type="match status" value="1"/>
</dbReference>
<evidence type="ECO:0000313" key="6">
    <source>
        <dbReference type="EMBL" id="QIS03987.1"/>
    </source>
</evidence>
<feature type="domain" description="Luciferase-like" evidence="5">
    <location>
        <begin position="15"/>
        <end position="249"/>
    </location>
</feature>